<feature type="region of interest" description="Disordered" evidence="12">
    <location>
        <begin position="442"/>
        <end position="481"/>
    </location>
</feature>
<accession>A0A0J9XBR9</accession>
<evidence type="ECO:0000256" key="9">
    <source>
        <dbReference type="ARBA" id="ARBA00023067"/>
    </source>
</evidence>
<keyword evidence="10 11" id="KW-0131">Cell cycle</keyword>
<dbReference type="PANTHER" id="PTHR13108">
    <property type="entry name" value="CONDENSIN COMPLEX SUBUNIT 2"/>
    <property type="match status" value="1"/>
</dbReference>
<feature type="region of interest" description="Disordered" evidence="12">
    <location>
        <begin position="1"/>
        <end position="57"/>
    </location>
</feature>
<keyword evidence="5" id="KW-0158">Chromosome</keyword>
<sequence>MVKRSKKHSYSNLVQNDDYAEKRRRRSSIRQASDNRRTSLANVARDTFRRPGGSTESSVPLMANFEEWMKLVKDNKINQTNSWNFALIDYFHDMAVLKEGDGINFQKASYTLDGCVKIYTSRVDSVASETGKLLSGLADGGKELKNAQNEDNENEEDEEDEEEKKRKQKRRKQRSEATLASSFDQLQVKNLDLELSVDPLFRKMCSDFNEGGAKGLLLNSLAIDNTGRVVFDGQVDQQPEEENDDEKEANDNGFSNRQIESIDLALIKEGFFADLTSVDNLSICPSLPVLQTALTDPGASEFMKEIESGNSHTTINPDNANVNVEFEGAFSGDIADFEDDEFSGDVVLDDHNEPELEFGVPDISMHQDDEDEQQSLGLIPGGDDNQDENGIIHDADGQGAMTMLMNNVVGNQDGDIMAYFDETLRKNWAGPEHWRVQRIKNLQNPNSNMGSNNTANNDSSTQTNADREAGENSTSSAEPTKKRADKQVFFIDFLSEENDVDEATLFAEGSASLNMPKTQQKSKTRNLLPDDEHFSSKSLIHLFLKPKAQIFRKSKSSTKTEDEFALPLQENRAADDDILVDENFFAENQQVEAELPSVDDNMDDGNDANIFGDEHGDDDKLDVSQFNGTALGAGSASQGNLLLGNKKARPEYVNYAKTAKKVNIKLLKDNIWNVLDIPTDEKDVNTIEPVTASVDDKTEAESGQDSEAIVEDKQKVVKFTDMVQGLRDYYPPQQLSDLSTSFCFISLLHLANEKGLIIEDNKDNTELTIRKDFTVSNSELSA</sequence>
<feature type="region of interest" description="Disordered" evidence="12">
    <location>
        <begin position="138"/>
        <end position="176"/>
    </location>
</feature>
<gene>
    <name evidence="13" type="ORF">BN980_GECA09s02023g</name>
</gene>
<comment type="subcellular location">
    <subcellularLocation>
        <location evidence="1">Chromosome</location>
    </subcellularLocation>
    <subcellularLocation>
        <location evidence="2">Cytoplasm</location>
    </subcellularLocation>
</comment>
<dbReference type="Proteomes" id="UP000242525">
    <property type="component" value="Unassembled WGS sequence"/>
</dbReference>
<comment type="function">
    <text evidence="11">Regulatory subunit of the condensin complex, a complex required for conversion of interphase chromatin into mitotic-like condense chromosomes.</text>
</comment>
<keyword evidence="14" id="KW-1185">Reference proteome</keyword>
<dbReference type="GO" id="GO:0007076">
    <property type="term" value="P:mitotic chromosome condensation"/>
    <property type="evidence" value="ECO:0007669"/>
    <property type="project" value="InterPro"/>
</dbReference>
<dbReference type="GO" id="GO:0003682">
    <property type="term" value="F:chromatin binding"/>
    <property type="evidence" value="ECO:0007669"/>
    <property type="project" value="TreeGrafter"/>
</dbReference>
<dbReference type="GO" id="GO:0005737">
    <property type="term" value="C:cytoplasm"/>
    <property type="evidence" value="ECO:0007669"/>
    <property type="project" value="UniProtKB-SubCell"/>
</dbReference>
<reference evidence="13" key="1">
    <citation type="submission" date="2014-03" db="EMBL/GenBank/DDBJ databases">
        <authorList>
            <person name="Casaregola S."/>
        </authorList>
    </citation>
    <scope>NUCLEOTIDE SEQUENCE [LARGE SCALE GENOMIC DNA]</scope>
    <source>
        <strain evidence="13">CLIB 918</strain>
    </source>
</reference>
<comment type="similarity">
    <text evidence="3 11">Belongs to the CND2 (condensin subunit 2) family.</text>
</comment>
<evidence type="ECO:0000256" key="12">
    <source>
        <dbReference type="SAM" id="MobiDB-lite"/>
    </source>
</evidence>
<dbReference type="Pfam" id="PF05786">
    <property type="entry name" value="Cnd2"/>
    <property type="match status" value="1"/>
</dbReference>
<organism evidence="13 14">
    <name type="scientific">Geotrichum candidum</name>
    <name type="common">Oospora lactis</name>
    <name type="synonym">Dipodascus geotrichum</name>
    <dbReference type="NCBI Taxonomy" id="1173061"/>
    <lineage>
        <taxon>Eukaryota</taxon>
        <taxon>Fungi</taxon>
        <taxon>Dikarya</taxon>
        <taxon>Ascomycota</taxon>
        <taxon>Saccharomycotina</taxon>
        <taxon>Dipodascomycetes</taxon>
        <taxon>Dipodascales</taxon>
        <taxon>Dipodascaceae</taxon>
        <taxon>Geotrichum</taxon>
    </lineage>
</organism>
<dbReference type="InterPro" id="IPR022816">
    <property type="entry name" value="Condensin_barren_su2"/>
</dbReference>
<evidence type="ECO:0000256" key="7">
    <source>
        <dbReference type="ARBA" id="ARBA00022618"/>
    </source>
</evidence>
<dbReference type="GO" id="GO:0000796">
    <property type="term" value="C:condensin complex"/>
    <property type="evidence" value="ECO:0007669"/>
    <property type="project" value="InterPro"/>
</dbReference>
<evidence type="ECO:0000256" key="8">
    <source>
        <dbReference type="ARBA" id="ARBA00022776"/>
    </source>
</evidence>
<feature type="compositionally biased region" description="Low complexity" evidence="12">
    <location>
        <begin position="442"/>
        <end position="459"/>
    </location>
</feature>
<dbReference type="EMBL" id="CCBN010000009">
    <property type="protein sequence ID" value="CDO54966.1"/>
    <property type="molecule type" value="Genomic_DNA"/>
</dbReference>
<feature type="compositionally biased region" description="Acidic residues" evidence="12">
    <location>
        <begin position="238"/>
        <end position="248"/>
    </location>
</feature>
<evidence type="ECO:0000256" key="2">
    <source>
        <dbReference type="ARBA" id="ARBA00004496"/>
    </source>
</evidence>
<evidence type="ECO:0000256" key="11">
    <source>
        <dbReference type="PIRNR" id="PIRNR017126"/>
    </source>
</evidence>
<comment type="caution">
    <text evidence="13">The sequence shown here is derived from an EMBL/GenBank/DDBJ whole genome shotgun (WGS) entry which is preliminary data.</text>
</comment>
<dbReference type="GO" id="GO:0051301">
    <property type="term" value="P:cell division"/>
    <property type="evidence" value="ECO:0007669"/>
    <property type="project" value="UniProtKB-KW"/>
</dbReference>
<keyword evidence="9 11" id="KW-0226">DNA condensation</keyword>
<keyword evidence="6" id="KW-0963">Cytoplasm</keyword>
<evidence type="ECO:0000313" key="13">
    <source>
        <dbReference type="EMBL" id="CDO54966.1"/>
    </source>
</evidence>
<dbReference type="STRING" id="1173061.A0A0J9XBR9"/>
<feature type="region of interest" description="Disordered" evidence="12">
    <location>
        <begin position="367"/>
        <end position="389"/>
    </location>
</feature>
<evidence type="ECO:0000256" key="1">
    <source>
        <dbReference type="ARBA" id="ARBA00004286"/>
    </source>
</evidence>
<evidence type="ECO:0000313" key="14">
    <source>
        <dbReference type="Proteomes" id="UP000242525"/>
    </source>
</evidence>
<evidence type="ECO:0000256" key="10">
    <source>
        <dbReference type="ARBA" id="ARBA00023306"/>
    </source>
</evidence>
<dbReference type="AlphaFoldDB" id="A0A0J9XBR9"/>
<dbReference type="OrthoDB" id="362021at2759"/>
<keyword evidence="8 11" id="KW-0498">Mitosis</keyword>
<evidence type="ECO:0000256" key="5">
    <source>
        <dbReference type="ARBA" id="ARBA00022454"/>
    </source>
</evidence>
<evidence type="ECO:0000256" key="4">
    <source>
        <dbReference type="ARBA" id="ARBA00016065"/>
    </source>
</evidence>
<feature type="region of interest" description="Disordered" evidence="12">
    <location>
        <begin position="236"/>
        <end position="255"/>
    </location>
</feature>
<protein>
    <recommendedName>
        <fullName evidence="4 11">Condensin complex subunit 2</fullName>
    </recommendedName>
</protein>
<name>A0A0J9XBR9_GEOCN</name>
<evidence type="ECO:0000256" key="3">
    <source>
        <dbReference type="ARBA" id="ARBA00009471"/>
    </source>
</evidence>
<feature type="compositionally biased region" description="Acidic residues" evidence="12">
    <location>
        <begin position="150"/>
        <end position="162"/>
    </location>
</feature>
<proteinExistence type="inferred from homology"/>
<keyword evidence="7 11" id="KW-0132">Cell division</keyword>
<dbReference type="PANTHER" id="PTHR13108:SF9">
    <property type="entry name" value="CONDENSIN COMPLEX SUBUNIT 2"/>
    <property type="match status" value="1"/>
</dbReference>
<dbReference type="PIRSF" id="PIRSF017126">
    <property type="entry name" value="Condensin_H"/>
    <property type="match status" value="1"/>
</dbReference>
<evidence type="ECO:0000256" key="6">
    <source>
        <dbReference type="ARBA" id="ARBA00022490"/>
    </source>
</evidence>